<name>A0A6B9XSN0_PICSI</name>
<evidence type="ECO:0000256" key="1">
    <source>
        <dbReference type="SAM" id="Phobius"/>
    </source>
</evidence>
<keyword evidence="1" id="KW-1133">Transmembrane helix</keyword>
<reference evidence="2" key="1">
    <citation type="submission" date="2019-03" db="EMBL/GenBank/DDBJ databases">
        <title>Largest Complete Mitochondrial Genome of a Gymnosperm, Sitka Spruce (Picea sitchensis), Indicates Complex Physical Structure.</title>
        <authorList>
            <person name="Jackman S.D."/>
            <person name="Coombe L."/>
            <person name="Warren R."/>
            <person name="Kirk H."/>
            <person name="Trinh E."/>
            <person name="McLeod T."/>
            <person name="Pleasance S."/>
            <person name="Pandoh P."/>
            <person name="Zhao Y."/>
            <person name="Coope R."/>
            <person name="Bousquet J."/>
            <person name="Bohlmann J.C."/>
            <person name="Jones S.J.M."/>
            <person name="Birol I."/>
        </authorList>
    </citation>
    <scope>NUCLEOTIDE SEQUENCE</scope>
    <source>
        <strain evidence="2">Q903</strain>
    </source>
</reference>
<organism evidence="2">
    <name type="scientific">Picea sitchensis</name>
    <name type="common">Sitka spruce</name>
    <name type="synonym">Pinus sitchensis</name>
    <dbReference type="NCBI Taxonomy" id="3332"/>
    <lineage>
        <taxon>Eukaryota</taxon>
        <taxon>Viridiplantae</taxon>
        <taxon>Streptophyta</taxon>
        <taxon>Embryophyta</taxon>
        <taxon>Tracheophyta</taxon>
        <taxon>Spermatophyta</taxon>
        <taxon>Pinopsida</taxon>
        <taxon>Pinidae</taxon>
        <taxon>Conifers I</taxon>
        <taxon>Pinales</taxon>
        <taxon>Pinaceae</taxon>
        <taxon>Picea</taxon>
    </lineage>
</organism>
<accession>A0A6B9XSN0</accession>
<geneLocation type="mitochondrion" evidence="2"/>
<gene>
    <name evidence="2" type="primary">orf04038</name>
    <name evidence="2" type="ORF">Q903MT_gene4015</name>
</gene>
<sequence>MLCYRTQHQPWLCKMYLPTICLCHLFLVVVVVVVVVVSVVRVAQLDHGILPTILFRRTFKT</sequence>
<keyword evidence="1" id="KW-0472">Membrane</keyword>
<proteinExistence type="predicted"/>
<keyword evidence="1" id="KW-0812">Transmembrane</keyword>
<feature type="transmembrane region" description="Helical" evidence="1">
    <location>
        <begin position="15"/>
        <end position="40"/>
    </location>
</feature>
<dbReference type="AlphaFoldDB" id="A0A6B9XSN0"/>
<evidence type="ECO:0000313" key="2">
    <source>
        <dbReference type="EMBL" id="QHR89993.1"/>
    </source>
</evidence>
<dbReference type="EMBL" id="MK697699">
    <property type="protein sequence ID" value="QHR89993.1"/>
    <property type="molecule type" value="Genomic_DNA"/>
</dbReference>
<keyword evidence="2" id="KW-0496">Mitochondrion</keyword>
<protein>
    <submittedName>
        <fullName evidence="2">Uncharacterized protein</fullName>
    </submittedName>
</protein>